<dbReference type="GO" id="GO:0160220">
    <property type="term" value="F:D-alanine-(R)-lactate ligase activity"/>
    <property type="evidence" value="ECO:0007669"/>
    <property type="project" value="UniProtKB-EC"/>
</dbReference>
<evidence type="ECO:0000313" key="5">
    <source>
        <dbReference type="EMBL" id="SLN27180.1"/>
    </source>
</evidence>
<dbReference type="EMBL" id="FWFR01000001">
    <property type="protein sequence ID" value="SLN27180.1"/>
    <property type="molecule type" value="Genomic_DNA"/>
</dbReference>
<dbReference type="GO" id="GO:0008716">
    <property type="term" value="F:D-alanine-D-alanine ligase activity"/>
    <property type="evidence" value="ECO:0007669"/>
    <property type="project" value="InterPro"/>
</dbReference>
<keyword evidence="3" id="KW-0547">Nucleotide-binding</keyword>
<dbReference type="SUPFAM" id="SSF56059">
    <property type="entry name" value="Glutathione synthetase ATP-binding domain-like"/>
    <property type="match status" value="1"/>
</dbReference>
<dbReference type="AlphaFoldDB" id="A0A1Y5RXE7"/>
<keyword evidence="6" id="KW-1185">Reference proteome</keyword>
<sequence length="339" mass="37149">MIRRLAVITGDHGTADPTKLGAAYGLEDLAAHEAMVAALEGLGRFDVTVCNDHRGLFERLAAEPPDLVVNFCDTGVGNWPTRELNLPAWLELHDIPYTGATPQAMVLCFDKQIVRLVAEALGVEVPRETFILAGDRLDSLPDLYPALLKPNAADGSVGITKDAVVRDEAAARRYLAFLRSELPGRDILWQEYLPGPEYGLGLIGNPDYGLRALPPLEVDFSGLPAGLNPILSFESKVDPSSPYWTEIRFRRAALDGAATGRLEASAKRLFRRFGLQDYGRFDFRCAADGRPKLMEINPNPAWANDGKLAFMAGFAGIDYPRMLEMVIDAAIRRVGRARA</sequence>
<dbReference type="OrthoDB" id="9813261at2"/>
<dbReference type="InterPro" id="IPR013815">
    <property type="entry name" value="ATP_grasp_subdomain_1"/>
</dbReference>
<keyword evidence="2 5" id="KW-0436">Ligase</keyword>
<organism evidence="5 6">
    <name type="scientific">Oceanibacterium hippocampi</name>
    <dbReference type="NCBI Taxonomy" id="745714"/>
    <lineage>
        <taxon>Bacteria</taxon>
        <taxon>Pseudomonadati</taxon>
        <taxon>Pseudomonadota</taxon>
        <taxon>Alphaproteobacteria</taxon>
        <taxon>Sneathiellales</taxon>
        <taxon>Sneathiellaceae</taxon>
        <taxon>Oceanibacterium</taxon>
    </lineage>
</organism>
<reference evidence="5 6" key="1">
    <citation type="submission" date="2017-03" db="EMBL/GenBank/DDBJ databases">
        <authorList>
            <person name="Afonso C.L."/>
            <person name="Miller P.J."/>
            <person name="Scott M.A."/>
            <person name="Spackman E."/>
            <person name="Goraichik I."/>
            <person name="Dimitrov K.M."/>
            <person name="Suarez D.L."/>
            <person name="Swayne D.E."/>
        </authorList>
    </citation>
    <scope>NUCLEOTIDE SEQUENCE [LARGE SCALE GENOMIC DNA]</scope>
    <source>
        <strain evidence="5 6">CECT 7691</strain>
    </source>
</reference>
<protein>
    <submittedName>
        <fullName evidence="5">Vancomycin B-type resistance protein VanB</fullName>
        <ecNumber evidence="5">6.1.2.1</ecNumber>
    </submittedName>
</protein>
<dbReference type="Gene3D" id="3.30.1490.20">
    <property type="entry name" value="ATP-grasp fold, A domain"/>
    <property type="match status" value="1"/>
</dbReference>
<dbReference type="PROSITE" id="PS50975">
    <property type="entry name" value="ATP_GRASP"/>
    <property type="match status" value="1"/>
</dbReference>
<feature type="domain" description="ATP-grasp" evidence="4">
    <location>
        <begin position="115"/>
        <end position="328"/>
    </location>
</feature>
<dbReference type="GO" id="GO:0005524">
    <property type="term" value="F:ATP binding"/>
    <property type="evidence" value="ECO:0007669"/>
    <property type="project" value="UniProtKB-UniRule"/>
</dbReference>
<dbReference type="GO" id="GO:0046872">
    <property type="term" value="F:metal ion binding"/>
    <property type="evidence" value="ECO:0007669"/>
    <property type="project" value="InterPro"/>
</dbReference>
<dbReference type="Proteomes" id="UP000193200">
    <property type="component" value="Unassembled WGS sequence"/>
</dbReference>
<dbReference type="PANTHER" id="PTHR23132">
    <property type="entry name" value="D-ALANINE--D-ALANINE LIGASE"/>
    <property type="match status" value="1"/>
</dbReference>
<dbReference type="Gene3D" id="3.30.470.20">
    <property type="entry name" value="ATP-grasp fold, B domain"/>
    <property type="match status" value="1"/>
</dbReference>
<comment type="similarity">
    <text evidence="1">Belongs to the D-alanine--D-alanine ligase family.</text>
</comment>
<name>A0A1Y5RXE7_9PROT</name>
<gene>
    <name evidence="5" type="primary">vanB</name>
    <name evidence="5" type="ORF">OCH7691_00878</name>
</gene>
<dbReference type="Pfam" id="PF07478">
    <property type="entry name" value="Dala_Dala_lig_C"/>
    <property type="match status" value="1"/>
</dbReference>
<dbReference type="InterPro" id="IPR011095">
    <property type="entry name" value="Dala_Dala_lig_C"/>
</dbReference>
<proteinExistence type="inferred from homology"/>
<evidence type="ECO:0000256" key="1">
    <source>
        <dbReference type="ARBA" id="ARBA00010871"/>
    </source>
</evidence>
<dbReference type="RefSeq" id="WP_085882163.1">
    <property type="nucleotide sequence ID" value="NZ_FWFR01000001.1"/>
</dbReference>
<dbReference type="InterPro" id="IPR011761">
    <property type="entry name" value="ATP-grasp"/>
</dbReference>
<evidence type="ECO:0000256" key="3">
    <source>
        <dbReference type="PROSITE-ProRule" id="PRU00409"/>
    </source>
</evidence>
<evidence type="ECO:0000259" key="4">
    <source>
        <dbReference type="PROSITE" id="PS50975"/>
    </source>
</evidence>
<accession>A0A1Y5RXE7</accession>
<evidence type="ECO:0000256" key="2">
    <source>
        <dbReference type="ARBA" id="ARBA00022598"/>
    </source>
</evidence>
<evidence type="ECO:0000313" key="6">
    <source>
        <dbReference type="Proteomes" id="UP000193200"/>
    </source>
</evidence>
<dbReference type="PANTHER" id="PTHR23132:SF23">
    <property type="entry name" value="D-ALANINE--D-ALANINE LIGASE B"/>
    <property type="match status" value="1"/>
</dbReference>
<dbReference type="InParanoid" id="A0A1Y5RXE7"/>
<keyword evidence="3" id="KW-0067">ATP-binding</keyword>
<dbReference type="EC" id="6.1.2.1" evidence="5"/>